<dbReference type="PROSITE" id="PS51273">
    <property type="entry name" value="GATASE_TYPE_1"/>
    <property type="match status" value="1"/>
</dbReference>
<protein>
    <submittedName>
        <fullName evidence="1">Gamma-glutamyl-gamma-aminobutyrate hydrolase family protein</fullName>
    </submittedName>
</protein>
<evidence type="ECO:0000313" key="2">
    <source>
        <dbReference type="Proteomes" id="UP000473325"/>
    </source>
</evidence>
<dbReference type="InterPro" id="IPR011697">
    <property type="entry name" value="Peptidase_C26"/>
</dbReference>
<dbReference type="InterPro" id="IPR044668">
    <property type="entry name" value="PuuD-like"/>
</dbReference>
<dbReference type="GO" id="GO:0005829">
    <property type="term" value="C:cytosol"/>
    <property type="evidence" value="ECO:0007669"/>
    <property type="project" value="TreeGrafter"/>
</dbReference>
<dbReference type="Gene3D" id="3.40.50.880">
    <property type="match status" value="1"/>
</dbReference>
<evidence type="ECO:0000313" key="1">
    <source>
        <dbReference type="EMBL" id="MXG88778.1"/>
    </source>
</evidence>
<dbReference type="RefSeq" id="WP_337191484.1">
    <property type="nucleotide sequence ID" value="NZ_WUEK01000002.1"/>
</dbReference>
<comment type="caution">
    <text evidence="1">The sequence shown here is derived from an EMBL/GenBank/DDBJ whole genome shotgun (WGS) entry which is preliminary data.</text>
</comment>
<dbReference type="GO" id="GO:0033969">
    <property type="term" value="F:gamma-glutamyl-gamma-aminobutyrate hydrolase activity"/>
    <property type="evidence" value="ECO:0007669"/>
    <property type="project" value="TreeGrafter"/>
</dbReference>
<dbReference type="CDD" id="cd01745">
    <property type="entry name" value="GATase1_2"/>
    <property type="match status" value="1"/>
</dbReference>
<name>A0A6L7ETJ6_9ACTN</name>
<accession>A0A6L7ETJ6</accession>
<dbReference type="PANTHER" id="PTHR43235">
    <property type="entry name" value="GLUTAMINE AMIDOTRANSFERASE PB2B2.05-RELATED"/>
    <property type="match status" value="1"/>
</dbReference>
<dbReference type="GO" id="GO:0006598">
    <property type="term" value="P:polyamine catabolic process"/>
    <property type="evidence" value="ECO:0007669"/>
    <property type="project" value="TreeGrafter"/>
</dbReference>
<dbReference type="EMBL" id="WUEK01000002">
    <property type="protein sequence ID" value="MXG88778.1"/>
    <property type="molecule type" value="Genomic_DNA"/>
</dbReference>
<keyword evidence="2" id="KW-1185">Reference proteome</keyword>
<dbReference type="Proteomes" id="UP000473325">
    <property type="component" value="Unassembled WGS sequence"/>
</dbReference>
<keyword evidence="1" id="KW-0378">Hydrolase</keyword>
<proteinExistence type="predicted"/>
<dbReference type="PANTHER" id="PTHR43235:SF1">
    <property type="entry name" value="GLUTAMINE AMIDOTRANSFERASE PB2B2.05-RELATED"/>
    <property type="match status" value="1"/>
</dbReference>
<dbReference type="AlphaFoldDB" id="A0A6L7ETJ6"/>
<dbReference type="InterPro" id="IPR029062">
    <property type="entry name" value="Class_I_gatase-like"/>
</dbReference>
<organism evidence="1 2">
    <name type="scientific">Nocardioides flavescens</name>
    <dbReference type="NCBI Taxonomy" id="2691959"/>
    <lineage>
        <taxon>Bacteria</taxon>
        <taxon>Bacillati</taxon>
        <taxon>Actinomycetota</taxon>
        <taxon>Actinomycetes</taxon>
        <taxon>Propionibacteriales</taxon>
        <taxon>Nocardioidaceae</taxon>
        <taxon>Nocardioides</taxon>
    </lineage>
</organism>
<sequence>MSPLIGLTTYREQAAWGVWDQRADLLPAQYAEAVVACGGVPVLLPPQPAEGAAAVVARLDGLVVSGGADVDPGRYGATPHPRTAGWRADRDAWETALLDAAEAAGLPVLGVCRGMQLMAVRSGGTLDQHTPDLVGHDDHSPGGDAFGTVAVRTEPGSRLAGLVGEAVTVNCHHHQSVATHPGFRAVARAADGTLEAMEAEGDRFCVAVQWHPETAADVGLLAGLVAAAAPGSPE</sequence>
<gene>
    <name evidence="1" type="ORF">GRQ65_04345</name>
</gene>
<reference evidence="1 2" key="1">
    <citation type="submission" date="2019-12" db="EMBL/GenBank/DDBJ databases">
        <authorList>
            <person name="Kun Z."/>
        </authorList>
    </citation>
    <scope>NUCLEOTIDE SEQUENCE [LARGE SCALE GENOMIC DNA]</scope>
    <source>
        <strain evidence="1 2">YIM 123512</strain>
    </source>
</reference>
<dbReference type="Pfam" id="PF07722">
    <property type="entry name" value="Peptidase_C26"/>
    <property type="match status" value="1"/>
</dbReference>
<dbReference type="SUPFAM" id="SSF52317">
    <property type="entry name" value="Class I glutamine amidotransferase-like"/>
    <property type="match status" value="1"/>
</dbReference>